<keyword evidence="1" id="KW-0145">Chemotaxis</keyword>
<dbReference type="SUPFAM" id="SSF160246">
    <property type="entry name" value="EspE N-terminal domain-like"/>
    <property type="match status" value="2"/>
</dbReference>
<protein>
    <submittedName>
        <fullName evidence="3">Chemotaxis phosphatase CheX-like protein</fullName>
    </submittedName>
</protein>
<sequence length="288" mass="31936">MISQVFAQYLVNKGLLSPAEVQEALESRRTVQAKLGVVAINQGYLTAEQVKEIHQLQFRIDKRFGEIAVSEHYLSQEQLAALLAEQGNDYLNFGQALVDKGFLSLETLENVIAAYKQAAELEQPSDLLLSKEWLFQYLSFAKADEDAVLYCDYVALFLRAIVRFLDASPLLVAAEAGEAKERWAACQSMTGDITLHSCLWVEDNVLLEIASRYSGERMSEINELALDSMGEFLNVANGLFCINLSNLGLDSDLHPQSVEKRDTLGTELGCQVVIDTGFGTMTLVLGRQ</sequence>
<evidence type="ECO:0000256" key="1">
    <source>
        <dbReference type="ARBA" id="ARBA00022500"/>
    </source>
</evidence>
<dbReference type="GO" id="GO:0006935">
    <property type="term" value="P:chemotaxis"/>
    <property type="evidence" value="ECO:0007669"/>
    <property type="project" value="UniProtKB-KW"/>
</dbReference>
<dbReference type="RefSeq" id="WP_132080478.1">
    <property type="nucleotide sequence ID" value="NZ_SLUI01000007.1"/>
</dbReference>
<dbReference type="Proteomes" id="UP000295063">
    <property type="component" value="Unassembled WGS sequence"/>
</dbReference>
<dbReference type="EMBL" id="SLUI01000007">
    <property type="protein sequence ID" value="TCL36879.1"/>
    <property type="molecule type" value="Genomic_DNA"/>
</dbReference>
<dbReference type="InterPro" id="IPR037257">
    <property type="entry name" value="T2SS_E_N_sf"/>
</dbReference>
<feature type="domain" description="Chemotaxis phosphatase CheX-like" evidence="2">
    <location>
        <begin position="184"/>
        <end position="260"/>
    </location>
</feature>
<dbReference type="InterPro" id="IPR028051">
    <property type="entry name" value="CheX-like_dom"/>
</dbReference>
<dbReference type="AlphaFoldDB" id="A0A4R1PZB2"/>
<name>A0A4R1PZB2_9FIRM</name>
<dbReference type="SUPFAM" id="SSF103039">
    <property type="entry name" value="CheC-like"/>
    <property type="match status" value="1"/>
</dbReference>
<dbReference type="Gene3D" id="3.40.1550.10">
    <property type="entry name" value="CheC-like"/>
    <property type="match status" value="1"/>
</dbReference>
<proteinExistence type="predicted"/>
<accession>A0A4R1PZB2</accession>
<reference evidence="3 4" key="1">
    <citation type="submission" date="2019-03" db="EMBL/GenBank/DDBJ databases">
        <title>Genomic Encyclopedia of Type Strains, Phase IV (KMG-IV): sequencing the most valuable type-strain genomes for metagenomic binning, comparative biology and taxonomic classification.</title>
        <authorList>
            <person name="Goeker M."/>
        </authorList>
    </citation>
    <scope>NUCLEOTIDE SEQUENCE [LARGE SCALE GENOMIC DNA]</scope>
    <source>
        <strain evidence="3 4">DSM 15969</strain>
    </source>
</reference>
<comment type="caution">
    <text evidence="3">The sequence shown here is derived from an EMBL/GenBank/DDBJ whole genome shotgun (WGS) entry which is preliminary data.</text>
</comment>
<keyword evidence="4" id="KW-1185">Reference proteome</keyword>
<dbReference type="InterPro" id="IPR028976">
    <property type="entry name" value="CheC-like_sf"/>
</dbReference>
<evidence type="ECO:0000313" key="3">
    <source>
        <dbReference type="EMBL" id="TCL36879.1"/>
    </source>
</evidence>
<dbReference type="OrthoDB" id="5614404at2"/>
<organism evidence="3 4">
    <name type="scientific">Anaerospora hongkongensis</name>
    <dbReference type="NCBI Taxonomy" id="244830"/>
    <lineage>
        <taxon>Bacteria</taxon>
        <taxon>Bacillati</taxon>
        <taxon>Bacillota</taxon>
        <taxon>Negativicutes</taxon>
        <taxon>Selenomonadales</taxon>
        <taxon>Sporomusaceae</taxon>
        <taxon>Anaerospora</taxon>
    </lineage>
</organism>
<evidence type="ECO:0000313" key="4">
    <source>
        <dbReference type="Proteomes" id="UP000295063"/>
    </source>
</evidence>
<gene>
    <name evidence="3" type="ORF">EV210_107143</name>
</gene>
<dbReference type="Pfam" id="PF13690">
    <property type="entry name" value="CheX"/>
    <property type="match status" value="1"/>
</dbReference>
<evidence type="ECO:0000259" key="2">
    <source>
        <dbReference type="Pfam" id="PF13690"/>
    </source>
</evidence>